<dbReference type="InterPro" id="IPR029753">
    <property type="entry name" value="D-isomer_DH_CS"/>
</dbReference>
<dbReference type="Gene3D" id="3.40.50.720">
    <property type="entry name" value="NAD(P)-binding Rossmann-like Domain"/>
    <property type="match status" value="2"/>
</dbReference>
<evidence type="ECO:0000313" key="4">
    <source>
        <dbReference type="EMBL" id="MFD2247462.1"/>
    </source>
</evidence>
<dbReference type="Proteomes" id="UP001597374">
    <property type="component" value="Unassembled WGS sequence"/>
</dbReference>
<dbReference type="RefSeq" id="WP_250430394.1">
    <property type="nucleotide sequence ID" value="NZ_JALPRR010000003.1"/>
</dbReference>
<sequence>MSFLIVNQGRYISHWVQALKEKKPDLDVRVYPEVGAPEDIEFALSWNHPLGAFKQFPNLKCIASTGAGVDHILRDPDLPEQVQITRIIDENLTRDMATFVLALVLNHMRDLSHYKALESTHTWKPKRYLRTEDVTVGIMGLGVLGSHTASQLVNLGFNVNGWARTGKELDNVTVYTGAEQLDTFLATADILVCLLPLTKETANILNKNLFEKLPQNAFVINVARGEHLVEADLIEMIDKGHLSGASLDVFREEPLPENHPFWSHPKVNITPHIASTTDPDSAVLQILENYERLQQHKPLINVVSRTKGY</sequence>
<dbReference type="InterPro" id="IPR036291">
    <property type="entry name" value="NAD(P)-bd_dom_sf"/>
</dbReference>
<proteinExistence type="predicted"/>
<evidence type="ECO:0000256" key="1">
    <source>
        <dbReference type="ARBA" id="ARBA00023002"/>
    </source>
</evidence>
<name>A0ABW5D0V1_9BACT</name>
<organism evidence="4 5">
    <name type="scientific">Pontibacter ruber</name>
    <dbReference type="NCBI Taxonomy" id="1343895"/>
    <lineage>
        <taxon>Bacteria</taxon>
        <taxon>Pseudomonadati</taxon>
        <taxon>Bacteroidota</taxon>
        <taxon>Cytophagia</taxon>
        <taxon>Cytophagales</taxon>
        <taxon>Hymenobacteraceae</taxon>
        <taxon>Pontibacter</taxon>
    </lineage>
</organism>
<dbReference type="PANTHER" id="PTHR43333">
    <property type="entry name" value="2-HACID_DH_C DOMAIN-CONTAINING PROTEIN"/>
    <property type="match status" value="1"/>
</dbReference>
<dbReference type="PROSITE" id="PS00671">
    <property type="entry name" value="D_2_HYDROXYACID_DH_3"/>
    <property type="match status" value="1"/>
</dbReference>
<evidence type="ECO:0000256" key="2">
    <source>
        <dbReference type="ARBA" id="ARBA00023027"/>
    </source>
</evidence>
<dbReference type="PANTHER" id="PTHR43333:SF1">
    <property type="entry name" value="D-ISOMER SPECIFIC 2-HYDROXYACID DEHYDROGENASE NAD-BINDING DOMAIN-CONTAINING PROTEIN"/>
    <property type="match status" value="1"/>
</dbReference>
<keyword evidence="5" id="KW-1185">Reference proteome</keyword>
<evidence type="ECO:0000313" key="5">
    <source>
        <dbReference type="Proteomes" id="UP001597374"/>
    </source>
</evidence>
<feature type="domain" description="D-isomer specific 2-hydroxyacid dehydrogenase NAD-binding" evidence="3">
    <location>
        <begin position="101"/>
        <end position="274"/>
    </location>
</feature>
<gene>
    <name evidence="4" type="ORF">ACFSKP_14435</name>
</gene>
<dbReference type="InterPro" id="IPR006140">
    <property type="entry name" value="D-isomer_DH_NAD-bd"/>
</dbReference>
<protein>
    <submittedName>
        <fullName evidence="4">2-hydroxyacid dehydrogenase</fullName>
    </submittedName>
</protein>
<dbReference type="CDD" id="cd12164">
    <property type="entry name" value="GDH_like_2"/>
    <property type="match status" value="1"/>
</dbReference>
<dbReference type="EMBL" id="JBHUIM010000002">
    <property type="protein sequence ID" value="MFD2247462.1"/>
    <property type="molecule type" value="Genomic_DNA"/>
</dbReference>
<accession>A0ABW5D0V1</accession>
<dbReference type="Pfam" id="PF02826">
    <property type="entry name" value="2-Hacid_dh_C"/>
    <property type="match status" value="1"/>
</dbReference>
<evidence type="ECO:0000259" key="3">
    <source>
        <dbReference type="Pfam" id="PF02826"/>
    </source>
</evidence>
<dbReference type="SUPFAM" id="SSF51735">
    <property type="entry name" value="NAD(P)-binding Rossmann-fold domains"/>
    <property type="match status" value="1"/>
</dbReference>
<keyword evidence="2" id="KW-0520">NAD</keyword>
<keyword evidence="1" id="KW-0560">Oxidoreductase</keyword>
<comment type="caution">
    <text evidence="4">The sequence shown here is derived from an EMBL/GenBank/DDBJ whole genome shotgun (WGS) entry which is preliminary data.</text>
</comment>
<reference evidence="5" key="1">
    <citation type="journal article" date="2019" name="Int. J. Syst. Evol. Microbiol.">
        <title>The Global Catalogue of Microorganisms (GCM) 10K type strain sequencing project: providing services to taxonomists for standard genome sequencing and annotation.</title>
        <authorList>
            <consortium name="The Broad Institute Genomics Platform"/>
            <consortium name="The Broad Institute Genome Sequencing Center for Infectious Disease"/>
            <person name="Wu L."/>
            <person name="Ma J."/>
        </authorList>
    </citation>
    <scope>NUCLEOTIDE SEQUENCE [LARGE SCALE GENOMIC DNA]</scope>
    <source>
        <strain evidence="5">CGMCC 4.1782</strain>
    </source>
</reference>
<dbReference type="SUPFAM" id="SSF52283">
    <property type="entry name" value="Formate/glycerate dehydrogenase catalytic domain-like"/>
    <property type="match status" value="1"/>
</dbReference>